<name>A0A813VI47_9BILA</name>
<evidence type="ECO:0000256" key="1">
    <source>
        <dbReference type="SAM" id="Coils"/>
    </source>
</evidence>
<feature type="region of interest" description="Disordered" evidence="2">
    <location>
        <begin position="1"/>
        <end position="40"/>
    </location>
</feature>
<evidence type="ECO:0000256" key="2">
    <source>
        <dbReference type="SAM" id="MobiDB-lite"/>
    </source>
</evidence>
<reference evidence="3" key="1">
    <citation type="submission" date="2021-02" db="EMBL/GenBank/DDBJ databases">
        <authorList>
            <person name="Nowell W R."/>
        </authorList>
    </citation>
    <scope>NUCLEOTIDE SEQUENCE</scope>
</reference>
<dbReference type="EMBL" id="CAJNOQ010000781">
    <property type="protein sequence ID" value="CAF0837967.1"/>
    <property type="molecule type" value="Genomic_DNA"/>
</dbReference>
<dbReference type="OrthoDB" id="10037919at2759"/>
<keyword evidence="1" id="KW-0175">Coiled coil</keyword>
<proteinExistence type="predicted"/>
<organism evidence="3 5">
    <name type="scientific">Didymodactylos carnosus</name>
    <dbReference type="NCBI Taxonomy" id="1234261"/>
    <lineage>
        <taxon>Eukaryota</taxon>
        <taxon>Metazoa</taxon>
        <taxon>Spiralia</taxon>
        <taxon>Gnathifera</taxon>
        <taxon>Rotifera</taxon>
        <taxon>Eurotatoria</taxon>
        <taxon>Bdelloidea</taxon>
        <taxon>Philodinida</taxon>
        <taxon>Philodinidae</taxon>
        <taxon>Didymodactylos</taxon>
    </lineage>
</organism>
<feature type="coiled-coil region" evidence="1">
    <location>
        <begin position="83"/>
        <end position="110"/>
    </location>
</feature>
<accession>A0A813VI47</accession>
<dbReference type="EMBL" id="CAJOBC010000781">
    <property type="protein sequence ID" value="CAF3625222.1"/>
    <property type="molecule type" value="Genomic_DNA"/>
</dbReference>
<protein>
    <submittedName>
        <fullName evidence="3">Uncharacterized protein</fullName>
    </submittedName>
</protein>
<feature type="compositionally biased region" description="Polar residues" evidence="2">
    <location>
        <begin position="22"/>
        <end position="40"/>
    </location>
</feature>
<evidence type="ECO:0000313" key="5">
    <source>
        <dbReference type="Proteomes" id="UP000663829"/>
    </source>
</evidence>
<evidence type="ECO:0000313" key="3">
    <source>
        <dbReference type="EMBL" id="CAF0837967.1"/>
    </source>
</evidence>
<sequence length="496" mass="57969">MFSQLTRTVYHAHRSPHENVKNNHYSYQQPKSSTPKQCTTNDSCSPFLVRKIQSTPSHEHPHTMKMSRSEIPTTTTHELKKLLDEKSQTIVDLRLFIDELEQRFNRKEKELLKRINVLYNELQYKSKKLQHIIYKHSTLKYARKLESNTQDGSEIQSLLQKQQTYIQPITNTTSKCVQTDEIESKIIFCENCQTSLCVNEKTIVKYSPTLQIVLEKKDVQVNDFQQESPVEHIEEDPKYYVLQSDYCEQHVSPVTLDESVKSPVSTTDRSLSSTHSSTSTSSNPQKQNESSSSAYNTAESLQSFYSDEIENLERVLNASSVMYTRPSNLQHTIALQEELFRQRLRLRGIHLTETDSPDQQQQNIDEKSDHIYDNIESSKESDSSDIEQHFILHPPQRKRSNTDYYSLNKRRLRHYNWQSKYMVKKSNIIRRNNSTNVKGYVPSNENCKQNDRKINEDDYVKSNSKNISQKMKKNFVKSKYGMMKNINEPLLTVTIT</sequence>
<dbReference type="Proteomes" id="UP000663829">
    <property type="component" value="Unassembled WGS sequence"/>
</dbReference>
<evidence type="ECO:0000313" key="4">
    <source>
        <dbReference type="EMBL" id="CAF3625222.1"/>
    </source>
</evidence>
<feature type="compositionally biased region" description="Low complexity" evidence="2">
    <location>
        <begin position="265"/>
        <end position="282"/>
    </location>
</feature>
<feature type="region of interest" description="Disordered" evidence="2">
    <location>
        <begin position="257"/>
        <end position="295"/>
    </location>
</feature>
<comment type="caution">
    <text evidence="3">The sequence shown here is derived from an EMBL/GenBank/DDBJ whole genome shotgun (WGS) entry which is preliminary data.</text>
</comment>
<dbReference type="AlphaFoldDB" id="A0A813VI47"/>
<gene>
    <name evidence="3" type="ORF">GPM918_LOCUS5409</name>
    <name evidence="4" type="ORF">SRO942_LOCUS5409</name>
</gene>
<feature type="compositionally biased region" description="Polar residues" evidence="2">
    <location>
        <begin position="283"/>
        <end position="295"/>
    </location>
</feature>
<dbReference type="Proteomes" id="UP000681722">
    <property type="component" value="Unassembled WGS sequence"/>
</dbReference>
<keyword evidence="5" id="KW-1185">Reference proteome</keyword>